<keyword evidence="2" id="KW-1185">Reference proteome</keyword>
<organism evidence="1 2">
    <name type="scientific">Cerrena zonata</name>
    <dbReference type="NCBI Taxonomy" id="2478898"/>
    <lineage>
        <taxon>Eukaryota</taxon>
        <taxon>Fungi</taxon>
        <taxon>Dikarya</taxon>
        <taxon>Basidiomycota</taxon>
        <taxon>Agaricomycotina</taxon>
        <taxon>Agaricomycetes</taxon>
        <taxon>Polyporales</taxon>
        <taxon>Cerrenaceae</taxon>
        <taxon>Cerrena</taxon>
    </lineage>
</organism>
<sequence length="91" mass="9937">MRSSAPNSELPSRTPSCIVDKLIETLFFCGNHDPTPAPTRYDTTSLNLGSFFAINIPSSYLRLLGPKHSSAPDIYAKSIVSFSPCPCPIDY</sequence>
<protein>
    <submittedName>
        <fullName evidence="1">Uncharacterized protein</fullName>
    </submittedName>
</protein>
<reference evidence="1 2" key="1">
    <citation type="submission" date="2022-09" db="EMBL/GenBank/DDBJ databases">
        <authorList>
            <person name="Palmer J.M."/>
        </authorList>
    </citation>
    <scope>NUCLEOTIDE SEQUENCE [LARGE SCALE GENOMIC DNA]</scope>
    <source>
        <strain evidence="1 2">DSM 7382</strain>
    </source>
</reference>
<accession>A0AAW0G8Z3</accession>
<dbReference type="Proteomes" id="UP001385951">
    <property type="component" value="Unassembled WGS sequence"/>
</dbReference>
<dbReference type="AlphaFoldDB" id="A0AAW0G8Z3"/>
<proteinExistence type="predicted"/>
<name>A0AAW0G8Z3_9APHY</name>
<dbReference type="EMBL" id="JASBNA010000009">
    <property type="protein sequence ID" value="KAK7689231.1"/>
    <property type="molecule type" value="Genomic_DNA"/>
</dbReference>
<gene>
    <name evidence="1" type="ORF">QCA50_007922</name>
</gene>
<evidence type="ECO:0000313" key="1">
    <source>
        <dbReference type="EMBL" id="KAK7689231.1"/>
    </source>
</evidence>
<evidence type="ECO:0000313" key="2">
    <source>
        <dbReference type="Proteomes" id="UP001385951"/>
    </source>
</evidence>
<comment type="caution">
    <text evidence="1">The sequence shown here is derived from an EMBL/GenBank/DDBJ whole genome shotgun (WGS) entry which is preliminary data.</text>
</comment>